<evidence type="ECO:0000256" key="1">
    <source>
        <dbReference type="SAM" id="MobiDB-lite"/>
    </source>
</evidence>
<dbReference type="Pfam" id="PF15335">
    <property type="entry name" value="CAAP1"/>
    <property type="match status" value="1"/>
</dbReference>
<dbReference type="VEuPathDB" id="VectorBase:GPPI046505"/>
<protein>
    <submittedName>
        <fullName evidence="2">Uncharacterized protein</fullName>
    </submittedName>
</protein>
<feature type="compositionally biased region" description="Basic residues" evidence="1">
    <location>
        <begin position="1"/>
        <end position="21"/>
    </location>
</feature>
<accession>A0A1B0C1C3</accession>
<feature type="region of interest" description="Disordered" evidence="1">
    <location>
        <begin position="1"/>
        <end position="31"/>
    </location>
</feature>
<dbReference type="PANTHER" id="PTHR14740">
    <property type="entry name" value="CASPASE ACTIVITY AND APOPTOSIS INHIBITOR 1"/>
    <property type="match status" value="1"/>
</dbReference>
<reference evidence="2" key="2">
    <citation type="submission" date="2020-05" db="UniProtKB">
        <authorList>
            <consortium name="EnsemblMetazoa"/>
        </authorList>
    </citation>
    <scope>IDENTIFICATION</scope>
    <source>
        <strain evidence="2">IAEA</strain>
    </source>
</reference>
<dbReference type="EMBL" id="JXJN01023976">
    <property type="status" value="NOT_ANNOTATED_CDS"/>
    <property type="molecule type" value="Genomic_DNA"/>
</dbReference>
<dbReference type="EnsemblMetazoa" id="GPPI046505-RA">
    <property type="protein sequence ID" value="GPPI046505-PA"/>
    <property type="gene ID" value="GPPI046505"/>
</dbReference>
<dbReference type="AlphaFoldDB" id="A0A1B0C1C3"/>
<keyword evidence="3" id="KW-1185">Reference proteome</keyword>
<sequence>MHKMKRKSRTAKIPKPIKVKKEKIDEERTPQSMAYHMDDRLELVKQIFGTLKPKTIINLAPDFLKTKGLDEIEEACLNELLCVSSKRLKSIIMATKCPTDTESSDTNSDVERDEGILIDGKANLLLI</sequence>
<evidence type="ECO:0000313" key="2">
    <source>
        <dbReference type="EnsemblMetazoa" id="GPPI046505-PA"/>
    </source>
</evidence>
<dbReference type="Proteomes" id="UP000092460">
    <property type="component" value="Unassembled WGS sequence"/>
</dbReference>
<dbReference type="InterPro" id="IPR038991">
    <property type="entry name" value="CAAP1"/>
</dbReference>
<reference evidence="3" key="1">
    <citation type="submission" date="2015-01" db="EMBL/GenBank/DDBJ databases">
        <authorList>
            <person name="Aksoy S."/>
            <person name="Warren W."/>
            <person name="Wilson R.K."/>
        </authorList>
    </citation>
    <scope>NUCLEOTIDE SEQUENCE [LARGE SCALE GENOMIC DNA]</scope>
    <source>
        <strain evidence="3">IAEA</strain>
    </source>
</reference>
<evidence type="ECO:0000313" key="3">
    <source>
        <dbReference type="Proteomes" id="UP000092460"/>
    </source>
</evidence>
<dbReference type="GO" id="GO:0042981">
    <property type="term" value="P:regulation of apoptotic process"/>
    <property type="evidence" value="ECO:0007669"/>
    <property type="project" value="InterPro"/>
</dbReference>
<proteinExistence type="predicted"/>
<name>A0A1B0C1C3_9MUSC</name>
<organism evidence="2 3">
    <name type="scientific">Glossina palpalis gambiensis</name>
    <dbReference type="NCBI Taxonomy" id="67801"/>
    <lineage>
        <taxon>Eukaryota</taxon>
        <taxon>Metazoa</taxon>
        <taxon>Ecdysozoa</taxon>
        <taxon>Arthropoda</taxon>
        <taxon>Hexapoda</taxon>
        <taxon>Insecta</taxon>
        <taxon>Pterygota</taxon>
        <taxon>Neoptera</taxon>
        <taxon>Endopterygota</taxon>
        <taxon>Diptera</taxon>
        <taxon>Brachycera</taxon>
        <taxon>Muscomorpha</taxon>
        <taxon>Hippoboscoidea</taxon>
        <taxon>Glossinidae</taxon>
        <taxon>Glossina</taxon>
    </lineage>
</organism>
<dbReference type="PANTHER" id="PTHR14740:SF3">
    <property type="entry name" value="CASPASE ACTIVITY AND APOPTOSIS INHIBITOR 1"/>
    <property type="match status" value="1"/>
</dbReference>